<dbReference type="KEGG" id="ctu:CTU_15650"/>
<dbReference type="Proteomes" id="UP000002069">
    <property type="component" value="Chromosome"/>
</dbReference>
<protein>
    <submittedName>
        <fullName evidence="1">Uncharacterized protein</fullName>
    </submittedName>
</protein>
<reference evidence="2" key="2">
    <citation type="journal article" date="2011" name="J. Bacteriol.">
        <title>Complete genome sequence of Cronobacter turicensis LMG 23827, a food-borne pathogen causing deaths in neonates.</title>
        <authorList>
            <person name="Stephan R."/>
            <person name="Lehner A."/>
            <person name="Tischler P."/>
            <person name="Rattei T."/>
        </authorList>
    </citation>
    <scope>NUCLEOTIDE SEQUENCE [LARGE SCALE GENOMIC DNA]</scope>
    <source>
        <strain evidence="2">DSM 18703 / CCUG 55852 / LMG 23827 / z3032</strain>
    </source>
</reference>
<proteinExistence type="predicted"/>
<name>C9Y0P9_CROTZ</name>
<sequence length="52" mass="6313">MKTYKCEVRQAYEKKQLAKAKFNIFASILNTRKVQNRTLAPVWPFIRLYRFC</sequence>
<dbReference type="AlphaFoldDB" id="C9Y0P9"/>
<dbReference type="EMBL" id="FN543093">
    <property type="protein sequence ID" value="CBA29738.1"/>
    <property type="molecule type" value="Genomic_DNA"/>
</dbReference>
<keyword evidence="2" id="KW-1185">Reference proteome</keyword>
<evidence type="ECO:0000313" key="2">
    <source>
        <dbReference type="Proteomes" id="UP000002069"/>
    </source>
</evidence>
<reference evidence="1 2" key="1">
    <citation type="journal article" date="2010" name="J. Bacteriol.">
        <title>Complete Genome Sequence of Cronobacter turicensis LMG 23827, a foodborne pathogen causing deaths in neonates.</title>
        <authorList>
            <person name="Stephan R."/>
            <person name="Lehner A."/>
            <person name="Tischler P."/>
            <person name="Rattei T."/>
        </authorList>
    </citation>
    <scope>NUCLEOTIDE SEQUENCE [LARGE SCALE GENOMIC DNA]</scope>
    <source>
        <strain evidence="2">DSM 18703 / CCUG 55852 / LMG 23827 / z3032</strain>
    </source>
</reference>
<accession>C9Y0P9</accession>
<evidence type="ECO:0000313" key="1">
    <source>
        <dbReference type="EMBL" id="CBA29738.1"/>
    </source>
</evidence>
<organism evidence="1 2">
    <name type="scientific">Cronobacter turicensis (strain DSM 18703 / CCUG 55852 / LMG 23827 / z3032)</name>
    <dbReference type="NCBI Taxonomy" id="693216"/>
    <lineage>
        <taxon>Bacteria</taxon>
        <taxon>Pseudomonadati</taxon>
        <taxon>Pseudomonadota</taxon>
        <taxon>Gammaproteobacteria</taxon>
        <taxon>Enterobacterales</taxon>
        <taxon>Enterobacteriaceae</taxon>
        <taxon>Cronobacter</taxon>
    </lineage>
</organism>
<gene>
    <name evidence="1" type="ordered locus">Ctu_15650</name>
</gene>
<dbReference type="HOGENOM" id="CLU_3084711_0_0_6"/>